<dbReference type="Proteomes" id="UP000189800">
    <property type="component" value="Unassembled WGS sequence"/>
</dbReference>
<keyword evidence="1" id="KW-0732">Signal</keyword>
<evidence type="ECO:0000313" key="2">
    <source>
        <dbReference type="EMBL" id="OOS25656.1"/>
    </source>
</evidence>
<dbReference type="STRING" id="470453.B0680_02190"/>
<comment type="caution">
    <text evidence="2">The sequence shown here is derived from an EMBL/GenBank/DDBJ whole genome shotgun (WGS) entry which is preliminary data.</text>
</comment>
<feature type="signal peptide" evidence="1">
    <location>
        <begin position="1"/>
        <end position="18"/>
    </location>
</feature>
<accession>A0A1T0CTH9</accession>
<gene>
    <name evidence="2" type="ORF">B0680_02190</name>
</gene>
<protein>
    <submittedName>
        <fullName evidence="2">Uncharacterized protein</fullName>
    </submittedName>
</protein>
<evidence type="ECO:0000256" key="1">
    <source>
        <dbReference type="SAM" id="SignalP"/>
    </source>
</evidence>
<keyword evidence="3" id="KW-1185">Reference proteome</keyword>
<sequence length="187" mass="20575">MKHLLLASSLLLSSTVFAADWTPAFRYLETGKSGDGGAMLGAIMDNTFSKAIYDYDDGKLPKQPLTKMAASGKFTAIKAPYRNDMLPAKSYYGKDDLLLTAVYPLKNAKLYGYPLENLTYYLGCTECGHVGFYATFKPMTNAQYNALIKSVKFKQETEGDGCWGIGEPLANFTRQGNVTQLHLTMGC</sequence>
<dbReference type="EMBL" id="MUYU01000006">
    <property type="protein sequence ID" value="OOS25656.1"/>
    <property type="molecule type" value="Genomic_DNA"/>
</dbReference>
<dbReference type="RefSeq" id="WP_078253412.1">
    <property type="nucleotide sequence ID" value="NZ_MUYU01000006.1"/>
</dbReference>
<name>A0A1T0CTH9_9GAMM</name>
<dbReference type="OrthoDB" id="6685566at2"/>
<feature type="chain" id="PRO_5012843073" evidence="1">
    <location>
        <begin position="19"/>
        <end position="187"/>
    </location>
</feature>
<evidence type="ECO:0000313" key="3">
    <source>
        <dbReference type="Proteomes" id="UP000189800"/>
    </source>
</evidence>
<dbReference type="AlphaFoldDB" id="A0A1T0CTH9"/>
<proteinExistence type="predicted"/>
<organism evidence="2 3">
    <name type="scientific">Moraxella pluranimalium</name>
    <dbReference type="NCBI Taxonomy" id="470453"/>
    <lineage>
        <taxon>Bacteria</taxon>
        <taxon>Pseudomonadati</taxon>
        <taxon>Pseudomonadota</taxon>
        <taxon>Gammaproteobacteria</taxon>
        <taxon>Moraxellales</taxon>
        <taxon>Moraxellaceae</taxon>
        <taxon>Moraxella</taxon>
    </lineage>
</organism>
<reference evidence="2 3" key="1">
    <citation type="submission" date="2017-02" db="EMBL/GenBank/DDBJ databases">
        <title>Draft genome sequence of Moraxella pluranimalium CCUG 54913T type strain.</title>
        <authorList>
            <person name="Salva-Serra F."/>
            <person name="Engstrom-Jakobsson H."/>
            <person name="Thorell K."/>
            <person name="Jaen-Luchoro D."/>
            <person name="Gonzales-Siles L."/>
            <person name="Karlsson R."/>
            <person name="Yazdan S."/>
            <person name="Boulund F."/>
            <person name="Johnning A."/>
            <person name="Engstrand L."/>
            <person name="Kristiansson E."/>
            <person name="Moore E."/>
        </authorList>
    </citation>
    <scope>NUCLEOTIDE SEQUENCE [LARGE SCALE GENOMIC DNA]</scope>
    <source>
        <strain evidence="2 3">CCUG 54913</strain>
    </source>
</reference>